<dbReference type="EMBL" id="JAMXQV010000008">
    <property type="protein sequence ID" value="MCR6484560.1"/>
    <property type="molecule type" value="Genomic_DNA"/>
</dbReference>
<name>A0A9X2NGY9_9PSEU</name>
<dbReference type="RefSeq" id="WP_257921183.1">
    <property type="nucleotide sequence ID" value="NZ_JAMXQV010000008.1"/>
</dbReference>
<accession>A0A9X2NGY9</accession>
<reference evidence="1" key="1">
    <citation type="submission" date="2022-06" db="EMBL/GenBank/DDBJ databases">
        <title>Amycolatopsis iheyaensis sp. nov., a new species of the genus Amycolatopsis isolated from soil in Iheya island, Japan.</title>
        <authorList>
            <person name="Ngamcharungchit C."/>
            <person name="Kanto H."/>
            <person name="Take A."/>
            <person name="Intra B."/>
            <person name="Matsumoto A."/>
            <person name="Panbangred W."/>
            <person name="Inahashi Y."/>
        </authorList>
    </citation>
    <scope>NUCLEOTIDE SEQUENCE</scope>
    <source>
        <strain evidence="1">OK19-0408</strain>
    </source>
</reference>
<keyword evidence="2" id="KW-1185">Reference proteome</keyword>
<proteinExistence type="predicted"/>
<organism evidence="1 2">
    <name type="scientific">Amycolatopsis iheyensis</name>
    <dbReference type="NCBI Taxonomy" id="2945988"/>
    <lineage>
        <taxon>Bacteria</taxon>
        <taxon>Bacillati</taxon>
        <taxon>Actinomycetota</taxon>
        <taxon>Actinomycetes</taxon>
        <taxon>Pseudonocardiales</taxon>
        <taxon>Pseudonocardiaceae</taxon>
        <taxon>Amycolatopsis</taxon>
    </lineage>
</organism>
<dbReference type="Proteomes" id="UP001144096">
    <property type="component" value="Unassembled WGS sequence"/>
</dbReference>
<comment type="caution">
    <text evidence="1">The sequence shown here is derived from an EMBL/GenBank/DDBJ whole genome shotgun (WGS) entry which is preliminary data.</text>
</comment>
<gene>
    <name evidence="1" type="ORF">M8542_17180</name>
</gene>
<evidence type="ECO:0000313" key="2">
    <source>
        <dbReference type="Proteomes" id="UP001144096"/>
    </source>
</evidence>
<dbReference type="AlphaFoldDB" id="A0A9X2NGY9"/>
<evidence type="ECO:0000313" key="1">
    <source>
        <dbReference type="EMBL" id="MCR6484560.1"/>
    </source>
</evidence>
<protein>
    <submittedName>
        <fullName evidence="1">Uncharacterized protein</fullName>
    </submittedName>
</protein>
<sequence>MIIAVLVAVVLLAWALDHAYRRRPYPRNRLAGSTDVFDRDVQRLEGDLVADERHYPATRSKAAKWSVTRIMPGTHSPA</sequence>